<gene>
    <name evidence="13" type="primary">Cni-F52H2.4</name>
    <name evidence="13" type="synonym">Cnig_chr_X.g23034</name>
    <name evidence="13" type="ORF">B9Z55_023034</name>
</gene>
<feature type="transmembrane region" description="Helical" evidence="12">
    <location>
        <begin position="22"/>
        <end position="41"/>
    </location>
</feature>
<keyword evidence="14" id="KW-1185">Reference proteome</keyword>
<evidence type="ECO:0000256" key="1">
    <source>
        <dbReference type="ARBA" id="ARBA00004651"/>
    </source>
</evidence>
<evidence type="ECO:0000256" key="11">
    <source>
        <dbReference type="RuleBase" id="RU362091"/>
    </source>
</evidence>
<dbReference type="GO" id="GO:0015293">
    <property type="term" value="F:symporter activity"/>
    <property type="evidence" value="ECO:0007669"/>
    <property type="project" value="TreeGrafter"/>
</dbReference>
<evidence type="ECO:0000313" key="14">
    <source>
        <dbReference type="Proteomes" id="UP000230233"/>
    </source>
</evidence>
<evidence type="ECO:0000256" key="8">
    <source>
        <dbReference type="ARBA" id="ARBA00023065"/>
    </source>
</evidence>
<evidence type="ECO:0000256" key="5">
    <source>
        <dbReference type="ARBA" id="ARBA00022692"/>
    </source>
</evidence>
<feature type="transmembrane region" description="Helical" evidence="12">
    <location>
        <begin position="388"/>
        <end position="410"/>
    </location>
</feature>
<dbReference type="Proteomes" id="UP000230233">
    <property type="component" value="Chromosome X"/>
</dbReference>
<dbReference type="Pfam" id="PF00474">
    <property type="entry name" value="SSF"/>
    <property type="match status" value="1"/>
</dbReference>
<evidence type="ECO:0000256" key="6">
    <source>
        <dbReference type="ARBA" id="ARBA00022989"/>
    </source>
</evidence>
<keyword evidence="6 12" id="KW-1133">Transmembrane helix</keyword>
<feature type="transmembrane region" description="Helical" evidence="12">
    <location>
        <begin position="158"/>
        <end position="183"/>
    </location>
</feature>
<proteinExistence type="inferred from homology"/>
<name>A0A2G5SN43_9PELO</name>
<dbReference type="GO" id="GO:0005886">
    <property type="term" value="C:plasma membrane"/>
    <property type="evidence" value="ECO:0007669"/>
    <property type="project" value="UniProtKB-SubCell"/>
</dbReference>
<dbReference type="EMBL" id="PDUG01000006">
    <property type="protein sequence ID" value="PIC16428.1"/>
    <property type="molecule type" value="Genomic_DNA"/>
</dbReference>
<keyword evidence="3" id="KW-0813">Transport</keyword>
<dbReference type="PANTHER" id="PTHR42985:SF2">
    <property type="entry name" value="SODIUM-DEPENDENT MULTIVITAMIN TRANSPORTER"/>
    <property type="match status" value="1"/>
</dbReference>
<dbReference type="InterPro" id="IPR038377">
    <property type="entry name" value="Na/Glc_symporter_sf"/>
</dbReference>
<feature type="transmembrane region" description="Helical" evidence="12">
    <location>
        <begin position="321"/>
        <end position="343"/>
    </location>
</feature>
<keyword evidence="5 12" id="KW-0812">Transmembrane</keyword>
<dbReference type="Gene3D" id="1.20.1730.10">
    <property type="entry name" value="Sodium/glucose cotransporter"/>
    <property type="match status" value="1"/>
</dbReference>
<comment type="caution">
    <text evidence="13">The sequence shown here is derived from an EMBL/GenBank/DDBJ whole genome shotgun (WGS) entry which is preliminary data.</text>
</comment>
<comment type="similarity">
    <text evidence="2 11">Belongs to the sodium:solute symporter (SSF) (TC 2.A.21) family.</text>
</comment>
<dbReference type="PROSITE" id="PS50283">
    <property type="entry name" value="NA_SOLUT_SYMP_3"/>
    <property type="match status" value="1"/>
</dbReference>
<evidence type="ECO:0000256" key="4">
    <source>
        <dbReference type="ARBA" id="ARBA00022475"/>
    </source>
</evidence>
<keyword evidence="4" id="KW-1003">Cell membrane</keyword>
<comment type="subcellular location">
    <subcellularLocation>
        <location evidence="1">Cell membrane</location>
        <topology evidence="1">Multi-pass membrane protein</topology>
    </subcellularLocation>
</comment>
<dbReference type="InterPro" id="IPR051163">
    <property type="entry name" value="Sodium:Solute_Symporter_SSF"/>
</dbReference>
<dbReference type="GO" id="GO:0006814">
    <property type="term" value="P:sodium ion transport"/>
    <property type="evidence" value="ECO:0007669"/>
    <property type="project" value="UniProtKB-KW"/>
</dbReference>
<evidence type="ECO:0000256" key="2">
    <source>
        <dbReference type="ARBA" id="ARBA00006434"/>
    </source>
</evidence>
<sequence>MLLYNAVALYAPSLAIASLTDIPIGVSICITSLLSAVYISLGGAKAGIHTSAVQMLVIFVAMSAIIVISLNEIGISKAYSNVINGRRLILDDLCVAQNDVSCHKFKIFSFRINPTIRHSAWSLLIGGCGNIIALFGANQISIQKYMAMPTLKSAQRTALLNIICNTIILVLYVTVGLLMYAHYHDCDPKLLNKNDIFSRYVMDVMPKGKGAVGLFAAAIYSAGISTLSATFTSISSIMINDVWGVIRERNKMPALEVQQVKNAMRILPIILSFVSIGLAFGCAQFKGIILQASFIVFGAIGGPVLGSFVVGMFIPRVKGAAAVVGLLSSVMISFGVSIGATILKVRPVSLELGQCSNRTTTVFDESSIGTVTSTPLPYDLDRIFAVSYQYYSVIAVITNVIVSLSVQIVLDWFSKPTDTPTQQMTPLELTSSLLLDEQHDPLKPREDTLA</sequence>
<feature type="transmembrane region" description="Helical" evidence="12">
    <location>
        <begin position="266"/>
        <end position="286"/>
    </location>
</feature>
<protein>
    <submittedName>
        <fullName evidence="13">Uncharacterized protein</fullName>
    </submittedName>
</protein>
<evidence type="ECO:0000256" key="7">
    <source>
        <dbReference type="ARBA" id="ARBA00023053"/>
    </source>
</evidence>
<dbReference type="InterPro" id="IPR001734">
    <property type="entry name" value="Na/solute_symporter"/>
</dbReference>
<feature type="transmembrane region" description="Helical" evidence="12">
    <location>
        <begin position="53"/>
        <end position="70"/>
    </location>
</feature>
<evidence type="ECO:0000256" key="9">
    <source>
        <dbReference type="ARBA" id="ARBA00023136"/>
    </source>
</evidence>
<dbReference type="OrthoDB" id="6132759at2759"/>
<reference evidence="14" key="1">
    <citation type="submission" date="2017-10" db="EMBL/GenBank/DDBJ databases">
        <title>Rapid genome shrinkage in a self-fertile nematode reveals novel sperm competition proteins.</title>
        <authorList>
            <person name="Yin D."/>
            <person name="Schwarz E.M."/>
            <person name="Thomas C.G."/>
            <person name="Felde R.L."/>
            <person name="Korf I.F."/>
            <person name="Cutter A.D."/>
            <person name="Schartner C.M."/>
            <person name="Ralston E.J."/>
            <person name="Meyer B.J."/>
            <person name="Haag E.S."/>
        </authorList>
    </citation>
    <scope>NUCLEOTIDE SEQUENCE [LARGE SCALE GENOMIC DNA]</scope>
    <source>
        <strain evidence="14">JU1422</strain>
    </source>
</reference>
<evidence type="ECO:0000313" key="13">
    <source>
        <dbReference type="EMBL" id="PIC16428.1"/>
    </source>
</evidence>
<feature type="transmembrane region" description="Helical" evidence="12">
    <location>
        <begin position="292"/>
        <end position="314"/>
    </location>
</feature>
<feature type="transmembrane region" description="Helical" evidence="12">
    <location>
        <begin position="119"/>
        <end position="137"/>
    </location>
</feature>
<accession>A0A2G5SN43</accession>
<keyword evidence="9 12" id="KW-0472">Membrane</keyword>
<keyword evidence="10" id="KW-0739">Sodium transport</keyword>
<evidence type="ECO:0000256" key="3">
    <source>
        <dbReference type="ARBA" id="ARBA00022448"/>
    </source>
</evidence>
<dbReference type="PANTHER" id="PTHR42985">
    <property type="entry name" value="SODIUM-COUPLED MONOCARBOXYLATE TRANSPORTER"/>
    <property type="match status" value="1"/>
</dbReference>
<dbReference type="AlphaFoldDB" id="A0A2G5SN43"/>
<evidence type="ECO:0000256" key="10">
    <source>
        <dbReference type="ARBA" id="ARBA00023201"/>
    </source>
</evidence>
<keyword evidence="7" id="KW-0915">Sodium</keyword>
<feature type="transmembrane region" description="Helical" evidence="12">
    <location>
        <begin position="212"/>
        <end position="245"/>
    </location>
</feature>
<evidence type="ECO:0000256" key="12">
    <source>
        <dbReference type="SAM" id="Phobius"/>
    </source>
</evidence>
<keyword evidence="8" id="KW-0406">Ion transport</keyword>
<organism evidence="13 14">
    <name type="scientific">Caenorhabditis nigoni</name>
    <dbReference type="NCBI Taxonomy" id="1611254"/>
    <lineage>
        <taxon>Eukaryota</taxon>
        <taxon>Metazoa</taxon>
        <taxon>Ecdysozoa</taxon>
        <taxon>Nematoda</taxon>
        <taxon>Chromadorea</taxon>
        <taxon>Rhabditida</taxon>
        <taxon>Rhabditina</taxon>
        <taxon>Rhabditomorpha</taxon>
        <taxon>Rhabditoidea</taxon>
        <taxon>Rhabditidae</taxon>
        <taxon>Peloderinae</taxon>
        <taxon>Caenorhabditis</taxon>
    </lineage>
</organism>
<dbReference type="STRING" id="1611254.A0A2G5SN43"/>